<feature type="region of interest" description="Disordered" evidence="1">
    <location>
        <begin position="144"/>
        <end position="425"/>
    </location>
</feature>
<feature type="compositionally biased region" description="Gly residues" evidence="1">
    <location>
        <begin position="316"/>
        <end position="328"/>
    </location>
</feature>
<organism evidence="2">
    <name type="scientific">uncultured Gemmatimonadota bacterium</name>
    <dbReference type="NCBI Taxonomy" id="203437"/>
    <lineage>
        <taxon>Bacteria</taxon>
        <taxon>Pseudomonadati</taxon>
        <taxon>Gemmatimonadota</taxon>
        <taxon>environmental samples</taxon>
    </lineage>
</organism>
<name>A0A6J4N921_9BACT</name>
<feature type="non-terminal residue" evidence="2">
    <location>
        <position position="425"/>
    </location>
</feature>
<gene>
    <name evidence="2" type="ORF">AVDCRST_MAG89-5409</name>
</gene>
<feature type="region of interest" description="Disordered" evidence="1">
    <location>
        <begin position="76"/>
        <end position="119"/>
    </location>
</feature>
<evidence type="ECO:0000313" key="2">
    <source>
        <dbReference type="EMBL" id="CAA9381243.1"/>
    </source>
</evidence>
<feature type="compositionally biased region" description="Low complexity" evidence="1">
    <location>
        <begin position="335"/>
        <end position="361"/>
    </location>
</feature>
<evidence type="ECO:0000256" key="1">
    <source>
        <dbReference type="SAM" id="MobiDB-lite"/>
    </source>
</evidence>
<sequence>GQHPPDRVPRARFRGGGLRDAPGARHAQLWRGVAPAGRHPGRHERPAGAAGGAVLFAAHLADGVVRPGGVPAHLHAARAAGRRGPAQPGRGARRGAGGGAGAHLSRGGERAHHRHRRVGAAVRAVPDHAGLRRHLRGELPAAGRRCARDRGRHGAGAGAARVHARRRTAAAAGARLRAPGRPAGERRGRGAGARGRPALRPDRHARRADRAAARAYADQRAERARQPSAGVGDGAAERRLHHLSGAGVRRGARQPAGERRLRRAGRGAARVSPRLGRARRPGGGAAVRRGAAEGGTPRHPVDRGRHGLRRGRRPGGRGGAGGGAGRLCGGRRRGPGQQHLRAAAEPAARRGAGPRHPAAGAGKRGLPRAHLADGAADAGGDRNGVQHDADGRRPGVRPADRRRDRARAAGARSRRAQPPPSPERL</sequence>
<feature type="compositionally biased region" description="Low complexity" evidence="1">
    <location>
        <begin position="77"/>
        <end position="90"/>
    </location>
</feature>
<feature type="compositionally biased region" description="Low complexity" evidence="1">
    <location>
        <begin position="169"/>
        <end position="182"/>
    </location>
</feature>
<feature type="compositionally biased region" description="Basic and acidic residues" evidence="1">
    <location>
        <begin position="384"/>
        <end position="407"/>
    </location>
</feature>
<reference evidence="2" key="1">
    <citation type="submission" date="2020-02" db="EMBL/GenBank/DDBJ databases">
        <authorList>
            <person name="Meier V. D."/>
        </authorList>
    </citation>
    <scope>NUCLEOTIDE SEQUENCE</scope>
    <source>
        <strain evidence="2">AVDCRST_MAG89</strain>
    </source>
</reference>
<proteinExistence type="predicted"/>
<accession>A0A6J4N921</accession>
<dbReference type="EMBL" id="CADCTV010001133">
    <property type="protein sequence ID" value="CAA9381243.1"/>
    <property type="molecule type" value="Genomic_DNA"/>
</dbReference>
<feature type="region of interest" description="Disordered" evidence="1">
    <location>
        <begin position="1"/>
        <end position="26"/>
    </location>
</feature>
<feature type="non-terminal residue" evidence="2">
    <location>
        <position position="1"/>
    </location>
</feature>
<protein>
    <submittedName>
        <fullName evidence="2">Uncharacterized protein</fullName>
    </submittedName>
</protein>
<feature type="compositionally biased region" description="Basic residues" evidence="1">
    <location>
        <begin position="306"/>
        <end position="315"/>
    </location>
</feature>
<dbReference type="AlphaFoldDB" id="A0A6J4N921"/>
<feature type="compositionally biased region" description="Basic and acidic residues" evidence="1">
    <location>
        <begin position="208"/>
        <end position="225"/>
    </location>
</feature>